<evidence type="ECO:0000256" key="2">
    <source>
        <dbReference type="SAM" id="SignalP"/>
    </source>
</evidence>
<evidence type="ECO:0000313" key="6">
    <source>
        <dbReference type="Proteomes" id="UP000480548"/>
    </source>
</evidence>
<name>A0A7C8J9U3_ORBOL</name>
<accession>A0A7C8J9U3</accession>
<evidence type="ECO:0000313" key="5">
    <source>
        <dbReference type="Proteomes" id="UP000475325"/>
    </source>
</evidence>
<keyword evidence="2" id="KW-0732">Signal</keyword>
<feature type="region of interest" description="Disordered" evidence="1">
    <location>
        <begin position="113"/>
        <end position="132"/>
    </location>
</feature>
<feature type="chain" id="PRO_5036200363" description="Cyanovirin-N domain-containing protein" evidence="2">
    <location>
        <begin position="22"/>
        <end position="155"/>
    </location>
</feature>
<comment type="caution">
    <text evidence="3">The sequence shown here is derived from an EMBL/GenBank/DDBJ whole genome shotgun (WGS) entry which is preliminary data.</text>
</comment>
<dbReference type="EMBL" id="WIQW01000030">
    <property type="protein sequence ID" value="KAF3098927.1"/>
    <property type="molecule type" value="Genomic_DNA"/>
</dbReference>
<feature type="signal peptide" evidence="2">
    <location>
        <begin position="1"/>
        <end position="21"/>
    </location>
</feature>
<proteinExistence type="predicted"/>
<dbReference type="Proteomes" id="UP000475325">
    <property type="component" value="Unassembled WGS sequence"/>
</dbReference>
<evidence type="ECO:0000256" key="1">
    <source>
        <dbReference type="SAM" id="MobiDB-lite"/>
    </source>
</evidence>
<dbReference type="PROSITE" id="PS51257">
    <property type="entry name" value="PROKAR_LIPOPROTEIN"/>
    <property type="match status" value="1"/>
</dbReference>
<evidence type="ECO:0000313" key="4">
    <source>
        <dbReference type="EMBL" id="KAF3124539.1"/>
    </source>
</evidence>
<protein>
    <recommendedName>
        <fullName evidence="7">Cyanovirin-N domain-containing protein</fullName>
    </recommendedName>
</protein>
<dbReference type="Proteomes" id="UP000480548">
    <property type="component" value="Unassembled WGS sequence"/>
</dbReference>
<evidence type="ECO:0008006" key="7">
    <source>
        <dbReference type="Google" id="ProtNLM"/>
    </source>
</evidence>
<dbReference type="AlphaFoldDB" id="A0A7C8J9U3"/>
<gene>
    <name evidence="3" type="ORF">TWF102_005969</name>
    <name evidence="4" type="ORF">TWF703_011292</name>
</gene>
<organism evidence="3 5">
    <name type="scientific">Orbilia oligospora</name>
    <name type="common">Nematode-trapping fungus</name>
    <name type="synonym">Arthrobotrys oligospora</name>
    <dbReference type="NCBI Taxonomy" id="2813651"/>
    <lineage>
        <taxon>Eukaryota</taxon>
        <taxon>Fungi</taxon>
        <taxon>Dikarya</taxon>
        <taxon>Ascomycota</taxon>
        <taxon>Pezizomycotina</taxon>
        <taxon>Orbiliomycetes</taxon>
        <taxon>Orbiliales</taxon>
        <taxon>Orbiliaceae</taxon>
        <taxon>Orbilia</taxon>
    </lineage>
</organism>
<dbReference type="EMBL" id="WIQZ01000099">
    <property type="protein sequence ID" value="KAF3124539.1"/>
    <property type="molecule type" value="Genomic_DNA"/>
</dbReference>
<evidence type="ECO:0000313" key="3">
    <source>
        <dbReference type="EMBL" id="KAF3098927.1"/>
    </source>
</evidence>
<reference evidence="5 6" key="1">
    <citation type="submission" date="2019-06" db="EMBL/GenBank/DDBJ databases">
        <authorList>
            <person name="Palmer J.M."/>
        </authorList>
    </citation>
    <scope>NUCLEOTIDE SEQUENCE [LARGE SCALE GENOMIC DNA]</scope>
    <source>
        <strain evidence="3 5">TWF102</strain>
        <strain evidence="4 6">TWF703</strain>
    </source>
</reference>
<sequence length="155" mass="16309">MRNTFNLAAVLLLGGCRFVLSQNGYNGVTIDLDGTLNCPPDANRRSYCAGDSNSTEFIVHCDNGNARLGACSLDLVGVQPVGVKLGATCFEESKTAGDAVCVYDGKEFDTRPFPSGATATPTRVGETRPTGTGVSMVPVDDIAVYIMDGIRHVSN</sequence>